<name>A0A246JY33_9SPHN</name>
<evidence type="ECO:0000313" key="1">
    <source>
        <dbReference type="EMBL" id="OWQ98002.1"/>
    </source>
</evidence>
<evidence type="ECO:0000313" key="2">
    <source>
        <dbReference type="Proteomes" id="UP000197097"/>
    </source>
</evidence>
<sequence>MVAEGCYLPLEATGGPTIDDALRCRGEQGLPIFRKGFERSAFPGFGRTRSFSFLYGSMVQWFFYVPLLSRWCLGCCPAGVSGHAFQVLIFVVIADGYDKSSVSRFRFDHCLGFQPGNEPLNGAF</sequence>
<proteinExistence type="predicted"/>
<accession>A0A246JY33</accession>
<protein>
    <submittedName>
        <fullName evidence="1">Uncharacterized protein</fullName>
    </submittedName>
</protein>
<organism evidence="1 2">
    <name type="scientific">Sphingopyxis witflariensis</name>
    <dbReference type="NCBI Taxonomy" id="173675"/>
    <lineage>
        <taxon>Bacteria</taxon>
        <taxon>Pseudomonadati</taxon>
        <taxon>Pseudomonadota</taxon>
        <taxon>Alphaproteobacteria</taxon>
        <taxon>Sphingomonadales</taxon>
        <taxon>Sphingomonadaceae</taxon>
        <taxon>Sphingopyxis</taxon>
    </lineage>
</organism>
<comment type="caution">
    <text evidence="1">The sequence shown here is derived from an EMBL/GenBank/DDBJ whole genome shotgun (WGS) entry which is preliminary data.</text>
</comment>
<dbReference type="AlphaFoldDB" id="A0A246JY33"/>
<gene>
    <name evidence="1" type="ORF">CDQ91_10305</name>
</gene>
<keyword evidence="2" id="KW-1185">Reference proteome</keyword>
<dbReference type="Proteomes" id="UP000197097">
    <property type="component" value="Unassembled WGS sequence"/>
</dbReference>
<dbReference type="EMBL" id="NISJ01000004">
    <property type="protein sequence ID" value="OWQ98002.1"/>
    <property type="molecule type" value="Genomic_DNA"/>
</dbReference>
<reference evidence="1 2" key="1">
    <citation type="journal article" date="2002" name="Int. J. Syst. Evol. Microbiol.">
        <title>Sphingopyxis witflariensis sp. nov., isolated from activated sludge.</title>
        <authorList>
            <person name="Kampfer P."/>
            <person name="Witzenberger R."/>
            <person name="Denner E.B."/>
            <person name="Busse H.J."/>
            <person name="Neef A."/>
        </authorList>
    </citation>
    <scope>NUCLEOTIDE SEQUENCE [LARGE SCALE GENOMIC DNA]</scope>
    <source>
        <strain evidence="1 2">DSM 14551</strain>
    </source>
</reference>